<organism evidence="1 2">
    <name type="scientific">Eumeta variegata</name>
    <name type="common">Bagworm moth</name>
    <name type="synonym">Eumeta japonica</name>
    <dbReference type="NCBI Taxonomy" id="151549"/>
    <lineage>
        <taxon>Eukaryota</taxon>
        <taxon>Metazoa</taxon>
        <taxon>Ecdysozoa</taxon>
        <taxon>Arthropoda</taxon>
        <taxon>Hexapoda</taxon>
        <taxon>Insecta</taxon>
        <taxon>Pterygota</taxon>
        <taxon>Neoptera</taxon>
        <taxon>Endopterygota</taxon>
        <taxon>Lepidoptera</taxon>
        <taxon>Glossata</taxon>
        <taxon>Ditrysia</taxon>
        <taxon>Tineoidea</taxon>
        <taxon>Psychidae</taxon>
        <taxon>Oiketicinae</taxon>
        <taxon>Eumeta</taxon>
    </lineage>
</organism>
<gene>
    <name evidence="1" type="ORF">EVAR_50741_1</name>
</gene>
<name>A0A4C1Y568_EUMVA</name>
<accession>A0A4C1Y568</accession>
<dbReference type="AlphaFoldDB" id="A0A4C1Y568"/>
<dbReference type="STRING" id="151549.A0A4C1Y568"/>
<sequence>MAIFGITPRYLWFGLPLTGYFIGSYIDHQETLRMTNFRDKSALFGGKVKEVLRGRPIIVEWERDARHSAGLSLVRLRSIAISELKTGRGTKLEARTGTTIENEAEVEIEREIGISIKSVIGIEIRIEKKDYLPAASFKSICY</sequence>
<evidence type="ECO:0000313" key="1">
    <source>
        <dbReference type="EMBL" id="GBP69972.1"/>
    </source>
</evidence>
<dbReference type="Pfam" id="PF08040">
    <property type="entry name" value="NADH_oxidored"/>
    <property type="match status" value="1"/>
</dbReference>
<dbReference type="EMBL" id="BGZK01001058">
    <property type="protein sequence ID" value="GBP69972.1"/>
    <property type="molecule type" value="Genomic_DNA"/>
</dbReference>
<reference evidence="1 2" key="1">
    <citation type="journal article" date="2019" name="Commun. Biol.">
        <title>The bagworm genome reveals a unique fibroin gene that provides high tensile strength.</title>
        <authorList>
            <person name="Kono N."/>
            <person name="Nakamura H."/>
            <person name="Ohtoshi R."/>
            <person name="Tomita M."/>
            <person name="Numata K."/>
            <person name="Arakawa K."/>
        </authorList>
    </citation>
    <scope>NUCLEOTIDE SEQUENCE [LARGE SCALE GENOMIC DNA]</scope>
</reference>
<evidence type="ECO:0000313" key="2">
    <source>
        <dbReference type="Proteomes" id="UP000299102"/>
    </source>
</evidence>
<dbReference type="InterPro" id="IPR012575">
    <property type="entry name" value="NDUB1"/>
</dbReference>
<dbReference type="GO" id="GO:0005739">
    <property type="term" value="C:mitochondrion"/>
    <property type="evidence" value="ECO:0007669"/>
    <property type="project" value="InterPro"/>
</dbReference>
<dbReference type="OrthoDB" id="9923602at2759"/>
<keyword evidence="2" id="KW-1185">Reference proteome</keyword>
<proteinExistence type="predicted"/>
<comment type="caution">
    <text evidence="1">The sequence shown here is derived from an EMBL/GenBank/DDBJ whole genome shotgun (WGS) entry which is preliminary data.</text>
</comment>
<dbReference type="Proteomes" id="UP000299102">
    <property type="component" value="Unassembled WGS sequence"/>
</dbReference>
<protein>
    <submittedName>
        <fullName evidence="1">Uncharacterized protein</fullName>
    </submittedName>
</protein>